<dbReference type="PANTHER" id="PTHR43827">
    <property type="entry name" value="2,5-DIKETO-D-GLUCONIC ACID REDUCTASE"/>
    <property type="match status" value="1"/>
</dbReference>
<keyword evidence="2" id="KW-1185">Reference proteome</keyword>
<accession>A0A914XWC2</accession>
<sequence length="173" mass="19623">MSLYTVVTDTVVDIVYIAYDKTLEVWRVFEEFHSAGKVKQLGISNFYDPSAVARLYADATVKPSVIQNRFYSDSEYDTTIRKFCNENNIIYQSFWTLTANPIIINSNAVKKMAETRGVTTAQIFFRFMMDIGVVPLTGTANETHMKQDLAVLDMPSLSSDEIQMINDMLSDSI</sequence>
<proteinExistence type="predicted"/>
<dbReference type="GO" id="GO:0016491">
    <property type="term" value="F:oxidoreductase activity"/>
    <property type="evidence" value="ECO:0007669"/>
    <property type="project" value="InterPro"/>
</dbReference>
<protein>
    <submittedName>
        <fullName evidence="3">NADP-dependent oxidoreductase domain-containing protein</fullName>
    </submittedName>
</protein>
<dbReference type="WBParaSite" id="PSU_v2.g11260.t1">
    <property type="protein sequence ID" value="PSU_v2.g11260.t1"/>
    <property type="gene ID" value="PSU_v2.g11260"/>
</dbReference>
<evidence type="ECO:0000259" key="1">
    <source>
        <dbReference type="Pfam" id="PF00248"/>
    </source>
</evidence>
<dbReference type="InterPro" id="IPR020471">
    <property type="entry name" value="AKR"/>
</dbReference>
<feature type="domain" description="NADP-dependent oxidoreductase" evidence="1">
    <location>
        <begin position="13"/>
        <end position="90"/>
    </location>
</feature>
<dbReference type="AlphaFoldDB" id="A0A914XWC2"/>
<dbReference type="Pfam" id="PF00248">
    <property type="entry name" value="Aldo_ket_red"/>
    <property type="match status" value="1"/>
</dbReference>
<organism evidence="2 3">
    <name type="scientific">Panagrolaimus superbus</name>
    <dbReference type="NCBI Taxonomy" id="310955"/>
    <lineage>
        <taxon>Eukaryota</taxon>
        <taxon>Metazoa</taxon>
        <taxon>Ecdysozoa</taxon>
        <taxon>Nematoda</taxon>
        <taxon>Chromadorea</taxon>
        <taxon>Rhabditida</taxon>
        <taxon>Tylenchina</taxon>
        <taxon>Panagrolaimomorpha</taxon>
        <taxon>Panagrolaimoidea</taxon>
        <taxon>Panagrolaimidae</taxon>
        <taxon>Panagrolaimus</taxon>
    </lineage>
</organism>
<dbReference type="SUPFAM" id="SSF51430">
    <property type="entry name" value="NAD(P)-linked oxidoreductase"/>
    <property type="match status" value="1"/>
</dbReference>
<reference evidence="3" key="1">
    <citation type="submission" date="2022-11" db="UniProtKB">
        <authorList>
            <consortium name="WormBaseParasite"/>
        </authorList>
    </citation>
    <scope>IDENTIFICATION</scope>
</reference>
<dbReference type="Gene3D" id="3.20.20.100">
    <property type="entry name" value="NADP-dependent oxidoreductase domain"/>
    <property type="match status" value="1"/>
</dbReference>
<name>A0A914XWC2_9BILA</name>
<dbReference type="PANTHER" id="PTHR43827:SF8">
    <property type="entry name" value="ALDO_KETO REDUCTASE FAMILY PROTEIN"/>
    <property type="match status" value="1"/>
</dbReference>
<evidence type="ECO:0000313" key="3">
    <source>
        <dbReference type="WBParaSite" id="PSU_v2.g11260.t1"/>
    </source>
</evidence>
<dbReference type="InterPro" id="IPR023210">
    <property type="entry name" value="NADP_OxRdtase_dom"/>
</dbReference>
<dbReference type="InterPro" id="IPR018170">
    <property type="entry name" value="Aldo/ket_reductase_CS"/>
</dbReference>
<evidence type="ECO:0000313" key="2">
    <source>
        <dbReference type="Proteomes" id="UP000887577"/>
    </source>
</evidence>
<dbReference type="PROSITE" id="PS00062">
    <property type="entry name" value="ALDOKETO_REDUCTASE_2"/>
    <property type="match status" value="1"/>
</dbReference>
<dbReference type="InterPro" id="IPR036812">
    <property type="entry name" value="NAD(P)_OxRdtase_dom_sf"/>
</dbReference>
<dbReference type="Proteomes" id="UP000887577">
    <property type="component" value="Unplaced"/>
</dbReference>
<dbReference type="PRINTS" id="PR00069">
    <property type="entry name" value="ALDKETRDTASE"/>
</dbReference>